<dbReference type="Pfam" id="PF04515">
    <property type="entry name" value="Choline_transpo"/>
    <property type="match status" value="1"/>
</dbReference>
<feature type="transmembrane region" description="Helical" evidence="7">
    <location>
        <begin position="217"/>
        <end position="240"/>
    </location>
</feature>
<reference evidence="9" key="1">
    <citation type="submission" date="2025-08" db="UniProtKB">
        <authorList>
            <consortium name="RefSeq"/>
        </authorList>
    </citation>
    <scope>IDENTIFICATION</scope>
</reference>
<comment type="function">
    <text evidence="7">Choline transporter.</text>
</comment>
<feature type="transmembrane region" description="Helical" evidence="7">
    <location>
        <begin position="564"/>
        <end position="584"/>
    </location>
</feature>
<proteinExistence type="inferred from homology"/>
<dbReference type="CTD" id="110281"/>
<feature type="transmembrane region" description="Helical" evidence="7">
    <location>
        <begin position="421"/>
        <end position="445"/>
    </location>
</feature>
<feature type="transmembrane region" description="Helical" evidence="7">
    <location>
        <begin position="275"/>
        <end position="296"/>
    </location>
</feature>
<dbReference type="PANTHER" id="PTHR12385:SF14">
    <property type="entry name" value="CHOLINE TRANSPORTER-LIKE 2"/>
    <property type="match status" value="1"/>
</dbReference>
<evidence type="ECO:0000256" key="2">
    <source>
        <dbReference type="ARBA" id="ARBA00007168"/>
    </source>
</evidence>
<evidence type="ECO:0000256" key="7">
    <source>
        <dbReference type="RuleBase" id="RU368066"/>
    </source>
</evidence>
<dbReference type="PANTHER" id="PTHR12385">
    <property type="entry name" value="CHOLINE TRANSPORTER-LIKE (SLC FAMILY 44)"/>
    <property type="match status" value="1"/>
</dbReference>
<evidence type="ECO:0000256" key="5">
    <source>
        <dbReference type="ARBA" id="ARBA00023136"/>
    </source>
</evidence>
<evidence type="ECO:0000256" key="4">
    <source>
        <dbReference type="ARBA" id="ARBA00022989"/>
    </source>
</evidence>
<comment type="subcellular location">
    <subcellularLocation>
        <location evidence="7">Cell membrane</location>
        <topology evidence="7">Multi-pass membrane protein</topology>
    </subcellularLocation>
    <subcellularLocation>
        <location evidence="1">Membrane</location>
        <topology evidence="1">Multi-pass membrane protein</topology>
    </subcellularLocation>
</comment>
<dbReference type="RefSeq" id="XP_011506572.1">
    <property type="nucleotide sequence ID" value="XM_011508270.1"/>
</dbReference>
<evidence type="ECO:0000313" key="9">
    <source>
        <dbReference type="RefSeq" id="XP_011506572.1"/>
    </source>
</evidence>
<dbReference type="GeneID" id="105369031"/>
<organism evidence="8 9">
    <name type="scientific">Ceratosolen solmsi marchali</name>
    <dbReference type="NCBI Taxonomy" id="326594"/>
    <lineage>
        <taxon>Eukaryota</taxon>
        <taxon>Metazoa</taxon>
        <taxon>Ecdysozoa</taxon>
        <taxon>Arthropoda</taxon>
        <taxon>Hexapoda</taxon>
        <taxon>Insecta</taxon>
        <taxon>Pterygota</taxon>
        <taxon>Neoptera</taxon>
        <taxon>Endopterygota</taxon>
        <taxon>Hymenoptera</taxon>
        <taxon>Apocrita</taxon>
        <taxon>Proctotrupomorpha</taxon>
        <taxon>Chalcidoidea</taxon>
        <taxon>Agaonidae</taxon>
        <taxon>Agaoninae</taxon>
        <taxon>Ceratosolen</taxon>
    </lineage>
</organism>
<dbReference type="AlphaFoldDB" id="A0AAJ6YYB0"/>
<dbReference type="KEGG" id="csol:105369031"/>
<name>A0AAJ6YYB0_9HYME</name>
<evidence type="ECO:0000313" key="8">
    <source>
        <dbReference type="Proteomes" id="UP000695007"/>
    </source>
</evidence>
<feature type="transmembrane region" description="Helical" evidence="7">
    <location>
        <begin position="328"/>
        <end position="349"/>
    </location>
</feature>
<evidence type="ECO:0000256" key="3">
    <source>
        <dbReference type="ARBA" id="ARBA00022692"/>
    </source>
</evidence>
<gene>
    <name evidence="9" type="primary">LOC105369031</name>
</gene>
<evidence type="ECO:0000256" key="1">
    <source>
        <dbReference type="ARBA" id="ARBA00004141"/>
    </source>
</evidence>
<keyword evidence="4 7" id="KW-1133">Transmembrane helix</keyword>
<keyword evidence="5 7" id="KW-0472">Membrane</keyword>
<keyword evidence="3 7" id="KW-0812">Transmembrane</keyword>
<comment type="similarity">
    <text evidence="2 7">Belongs to the CTL (choline transporter-like) family.</text>
</comment>
<dbReference type="InterPro" id="IPR007603">
    <property type="entry name" value="Choline_transptr-like"/>
</dbReference>
<feature type="transmembrane region" description="Helical" evidence="7">
    <location>
        <begin position="28"/>
        <end position="48"/>
    </location>
</feature>
<dbReference type="GO" id="GO:0005886">
    <property type="term" value="C:plasma membrane"/>
    <property type="evidence" value="ECO:0007669"/>
    <property type="project" value="UniProtKB-SubCell"/>
</dbReference>
<sequence length="656" mass="75874">MEGKYGETMNYDSSWAGPLHKRSCTDCFWLIIFVIFLSGWSSIAYYALKNGNIEKLIHPSDSEGRKCGIDSQVKDKPYLIFFDLTKCARISPEYRTCPTTQVCVKECPQKNFLYDDIKNIGINQLKSQLICKTDVKLDKVTRLQEIKILVNHEKCARWYLESTSIFRRCFPKKVWNEFVNATITQPQLKNAKEVVVAVASIEDVLQKVYQDINVTKYTVLGIAITSGFVSLFYIVILRWLATPCVWMTILAICGLLGYAIYETSIIYLRNRYVEWLVLLILCAIFLSLIVLVTLFLRKRIYLACQLIKESSKAVTCILSSLFFPIIPWILHLLVLTYGITIFLFLLTIWKPNYRVEMMDDDQCLCEPSLNYYTNSVCDPDEFNSKCRQLSGEPCTLSACNLISKDRPWFIKYFHAVNVVGLYWLFFFVSAFGEMVLAATFATWYWTFKKRDIPYFTITVGFWRTIRYHLGTLAFGALILTICRIIRLLLEMILKKANNKFADAIRCCCRCFFYLLENFLKFINNNAYIMCAVHGKGFCHSARDAFNLLMRNVVRVVIINKITSWLLLLGKLLISGLTVAATWWYYANNGKADVNFWAVPATMTAIASFLIATVFFKVHAAAIDTLFLCFLEDCERNDGSKERPYYMSKRLKKLLYK</sequence>
<dbReference type="GO" id="GO:0022857">
    <property type="term" value="F:transmembrane transporter activity"/>
    <property type="evidence" value="ECO:0007669"/>
    <property type="project" value="UniProtKB-UniRule"/>
</dbReference>
<feature type="transmembrane region" description="Helical" evidence="7">
    <location>
        <begin position="465"/>
        <end position="489"/>
    </location>
</feature>
<evidence type="ECO:0000256" key="6">
    <source>
        <dbReference type="ARBA" id="ARBA00023180"/>
    </source>
</evidence>
<dbReference type="Proteomes" id="UP000695007">
    <property type="component" value="Unplaced"/>
</dbReference>
<feature type="transmembrane region" description="Helical" evidence="7">
    <location>
        <begin position="596"/>
        <end position="615"/>
    </location>
</feature>
<accession>A0AAJ6YYB0</accession>
<protein>
    <recommendedName>
        <fullName evidence="7">Choline transporter-like protein</fullName>
    </recommendedName>
</protein>
<feature type="transmembrane region" description="Helical" evidence="7">
    <location>
        <begin position="246"/>
        <end position="268"/>
    </location>
</feature>
<keyword evidence="8" id="KW-1185">Reference proteome</keyword>
<keyword evidence="6" id="KW-0325">Glycoprotein</keyword>